<keyword evidence="7" id="KW-1185">Reference proteome</keyword>
<dbReference type="Proteomes" id="UP000325933">
    <property type="component" value="Unassembled WGS sequence"/>
</dbReference>
<comment type="caution">
    <text evidence="5">The sequence shown here is derived from an EMBL/GenBank/DDBJ whole genome shotgun (WGS) entry which is preliminary data.</text>
</comment>
<evidence type="ECO:0000313" key="4">
    <source>
        <dbReference type="EMBL" id="KAA9014717.1"/>
    </source>
</evidence>
<gene>
    <name evidence="5" type="ORF">F4U95_16385</name>
    <name evidence="4" type="ORF">F4U96_16260</name>
</gene>
<feature type="domain" description="Fido" evidence="3">
    <location>
        <begin position="249"/>
        <end position="400"/>
    </location>
</feature>
<keyword evidence="2" id="KW-0067">ATP-binding</keyword>
<dbReference type="InterPro" id="IPR040198">
    <property type="entry name" value="Fido_containing"/>
</dbReference>
<keyword evidence="2" id="KW-0547">Nucleotide-binding</keyword>
<dbReference type="EMBL" id="VYQB01000012">
    <property type="protein sequence ID" value="KAA9014717.1"/>
    <property type="molecule type" value="Genomic_DNA"/>
</dbReference>
<evidence type="ECO:0000256" key="2">
    <source>
        <dbReference type="PIRSR" id="PIRSR640198-2"/>
    </source>
</evidence>
<dbReference type="PANTHER" id="PTHR13504">
    <property type="entry name" value="FIDO DOMAIN-CONTAINING PROTEIN DDB_G0283145"/>
    <property type="match status" value="1"/>
</dbReference>
<protein>
    <submittedName>
        <fullName evidence="5">Fic family protein</fullName>
    </submittedName>
</protein>
<dbReference type="InterPro" id="IPR003812">
    <property type="entry name" value="Fido"/>
</dbReference>
<sequence>MGEWPSQPVTDFRGRALPEPATPVGYAALMAAYDLAAPLSPRLAAIAQRHHPVSTDSWLMLTPRHRPEESLAGHLTFAIKWEGVNLPVLDQLFRTIPAEDVADIVSTTPTGAFARRIWFLYEWMTGHMLDLPDAGKVRQVEVVDPDMQFALARGETSSRHRVLNNLPGTPRFCPMVDRSPALSALAAKKLDERARAQIGRIRPDLVARAAAFLLLNDSRSSFAIEGERPSGNRAVRWGQAIAEAGQTQLSLAEFDRLQRIVIGDARFVRLGLREEGGFVGVHDRETGDPIPDHINARAQDLDDLLAGLVDYADRTREGGYDPVVAAAALAFGFVYIHPYVDGNGRLHRWLIHHVLAAAHYNPPGLVFPVSAAILREIDAYRRVLESYSRPLLPLIEWRRTAGGNVEVLNETASYYRFFDATAHAAFLYACVEQTIEVDMPEEVAFLEGFDRFTLGIQQMVDMPTDQVELLHKFLKQNHGRLSQRAQGREFAALTADEVREVERLYWDSFIEPE</sequence>
<accession>A0A5J5I001</accession>
<feature type="binding site" evidence="2">
    <location>
        <begin position="341"/>
        <end position="348"/>
    </location>
    <ligand>
        <name>ATP</name>
        <dbReference type="ChEBI" id="CHEBI:30616"/>
    </ligand>
</feature>
<feature type="active site" evidence="1">
    <location>
        <position position="337"/>
    </location>
</feature>
<dbReference type="PANTHER" id="PTHR13504:SF38">
    <property type="entry name" value="FIDO DOMAIN-CONTAINING PROTEIN"/>
    <property type="match status" value="1"/>
</dbReference>
<dbReference type="RefSeq" id="WP_150426430.1">
    <property type="nucleotide sequence ID" value="NZ_VYQA01000012.1"/>
</dbReference>
<evidence type="ECO:0000259" key="3">
    <source>
        <dbReference type="PROSITE" id="PS51459"/>
    </source>
</evidence>
<dbReference type="Proteomes" id="UP000326364">
    <property type="component" value="Unassembled WGS sequence"/>
</dbReference>
<dbReference type="InterPro" id="IPR036597">
    <property type="entry name" value="Fido-like_dom_sf"/>
</dbReference>
<dbReference type="Gene3D" id="1.10.3290.10">
    <property type="entry name" value="Fido-like domain"/>
    <property type="match status" value="1"/>
</dbReference>
<evidence type="ECO:0000313" key="6">
    <source>
        <dbReference type="Proteomes" id="UP000325933"/>
    </source>
</evidence>
<name>A0A5J5I001_9SPHN</name>
<proteinExistence type="predicted"/>
<evidence type="ECO:0000256" key="1">
    <source>
        <dbReference type="PIRSR" id="PIRSR640198-1"/>
    </source>
</evidence>
<organism evidence="5 6">
    <name type="scientific">Sphingobium limneticum</name>
    <dbReference type="NCBI Taxonomy" id="1007511"/>
    <lineage>
        <taxon>Bacteria</taxon>
        <taxon>Pseudomonadati</taxon>
        <taxon>Pseudomonadota</taxon>
        <taxon>Alphaproteobacteria</taxon>
        <taxon>Sphingomonadales</taxon>
        <taxon>Sphingomonadaceae</taxon>
        <taxon>Sphingobium</taxon>
    </lineage>
</organism>
<evidence type="ECO:0000313" key="5">
    <source>
        <dbReference type="EMBL" id="KAA9027730.1"/>
    </source>
</evidence>
<dbReference type="PROSITE" id="PS51459">
    <property type="entry name" value="FIDO"/>
    <property type="match status" value="1"/>
</dbReference>
<dbReference type="EMBL" id="VYQA01000012">
    <property type="protein sequence ID" value="KAA9027730.1"/>
    <property type="molecule type" value="Genomic_DNA"/>
</dbReference>
<dbReference type="Pfam" id="PF02661">
    <property type="entry name" value="Fic"/>
    <property type="match status" value="1"/>
</dbReference>
<evidence type="ECO:0000313" key="7">
    <source>
        <dbReference type="Proteomes" id="UP000326364"/>
    </source>
</evidence>
<dbReference type="GO" id="GO:0005524">
    <property type="term" value="F:ATP binding"/>
    <property type="evidence" value="ECO:0007669"/>
    <property type="project" value="UniProtKB-KW"/>
</dbReference>
<reference evidence="6 7" key="1">
    <citation type="submission" date="2019-09" db="EMBL/GenBank/DDBJ databases">
        <authorList>
            <person name="Feng G."/>
        </authorList>
    </citation>
    <scope>NUCLEOTIDE SEQUENCE [LARGE SCALE GENOMIC DNA]</scope>
    <source>
        <strain evidence="5 6">KACC 19283</strain>
        <strain evidence="4 7">KACC 19284</strain>
    </source>
</reference>
<dbReference type="SUPFAM" id="SSF140931">
    <property type="entry name" value="Fic-like"/>
    <property type="match status" value="1"/>
</dbReference>
<dbReference type="AlphaFoldDB" id="A0A5J5I001"/>